<reference evidence="1 2" key="1">
    <citation type="submission" date="2019-09" db="EMBL/GenBank/DDBJ databases">
        <title>Genome sequencing of strain KACC 21233.</title>
        <authorList>
            <person name="Heo J."/>
            <person name="Kim S.-J."/>
            <person name="Kim J.-S."/>
            <person name="Hong S.-B."/>
            <person name="Kwon S.-W."/>
        </authorList>
    </citation>
    <scope>NUCLEOTIDE SEQUENCE [LARGE SCALE GENOMIC DNA]</scope>
    <source>
        <strain evidence="1 2">KACC 21233</strain>
        <plasmid evidence="1 2">unnamed1</plasmid>
    </source>
</reference>
<dbReference type="AlphaFoldDB" id="A0A5C1YT06"/>
<dbReference type="EMBL" id="CP043507">
    <property type="protein sequence ID" value="QEO18845.1"/>
    <property type="molecule type" value="Genomic_DNA"/>
</dbReference>
<keyword evidence="2" id="KW-1185">Reference proteome</keyword>
<gene>
    <name evidence="1" type="ORF">FLP30_13325</name>
</gene>
<organism evidence="1 2">
    <name type="scientific">Acetobacter vaccinii</name>
    <dbReference type="NCBI Taxonomy" id="2592655"/>
    <lineage>
        <taxon>Bacteria</taxon>
        <taxon>Pseudomonadati</taxon>
        <taxon>Pseudomonadota</taxon>
        <taxon>Alphaproteobacteria</taxon>
        <taxon>Acetobacterales</taxon>
        <taxon>Acetobacteraceae</taxon>
        <taxon>Acetobacter</taxon>
    </lineage>
</organism>
<dbReference type="RefSeq" id="WP_149280499.1">
    <property type="nucleotide sequence ID" value="NZ_CP043507.1"/>
</dbReference>
<protein>
    <submittedName>
        <fullName evidence="1">Uncharacterized protein</fullName>
    </submittedName>
</protein>
<name>A0A5C1YT06_9PROT</name>
<proteinExistence type="predicted"/>
<evidence type="ECO:0000313" key="2">
    <source>
        <dbReference type="Proteomes" id="UP000324536"/>
    </source>
</evidence>
<sequence>MSEFELKIVSLSMYKKISHISSNDLDKARLEISRLTNADYPNSFYKKNLFWKNDYKNEIKKSIIEINKFSCNILGWEFDEKFLEIDSDIIKFIEDEEKRRSYE</sequence>
<geneLocation type="plasmid" evidence="1">
    <name>unnamed1</name>
</geneLocation>
<evidence type="ECO:0000313" key="1">
    <source>
        <dbReference type="EMBL" id="QEO18845.1"/>
    </source>
</evidence>
<accession>A0A5C1YT06</accession>
<dbReference type="Proteomes" id="UP000324536">
    <property type="component" value="Plasmid unnamed1"/>
</dbReference>
<dbReference type="KEGG" id="acek:FLP30_13325"/>
<keyword evidence="1" id="KW-0614">Plasmid</keyword>